<name>X1HEF9_9ZZZZ</name>
<organism evidence="1">
    <name type="scientific">marine sediment metagenome</name>
    <dbReference type="NCBI Taxonomy" id="412755"/>
    <lineage>
        <taxon>unclassified sequences</taxon>
        <taxon>metagenomes</taxon>
        <taxon>ecological metagenomes</taxon>
    </lineage>
</organism>
<evidence type="ECO:0000313" key="1">
    <source>
        <dbReference type="EMBL" id="GAH67802.1"/>
    </source>
</evidence>
<proteinExistence type="predicted"/>
<protein>
    <submittedName>
        <fullName evidence="1">Uncharacterized protein</fullName>
    </submittedName>
</protein>
<accession>X1HEF9</accession>
<dbReference type="EMBL" id="BARU01033469">
    <property type="protein sequence ID" value="GAH67802.1"/>
    <property type="molecule type" value="Genomic_DNA"/>
</dbReference>
<feature type="non-terminal residue" evidence="1">
    <location>
        <position position="1"/>
    </location>
</feature>
<dbReference type="AlphaFoldDB" id="X1HEF9"/>
<comment type="caution">
    <text evidence="1">The sequence shown here is derived from an EMBL/GenBank/DDBJ whole genome shotgun (WGS) entry which is preliminary data.</text>
</comment>
<sequence>GIKPLTLPRLLPYGVFLTMVLSESKQIQRKAVRNPKIVG</sequence>
<gene>
    <name evidence="1" type="ORF">S03H2_52666</name>
</gene>
<reference evidence="1" key="1">
    <citation type="journal article" date="2014" name="Front. Microbiol.">
        <title>High frequency of phylogenetically diverse reductive dehalogenase-homologous genes in deep subseafloor sedimentary metagenomes.</title>
        <authorList>
            <person name="Kawai M."/>
            <person name="Futagami T."/>
            <person name="Toyoda A."/>
            <person name="Takaki Y."/>
            <person name="Nishi S."/>
            <person name="Hori S."/>
            <person name="Arai W."/>
            <person name="Tsubouchi T."/>
            <person name="Morono Y."/>
            <person name="Uchiyama I."/>
            <person name="Ito T."/>
            <person name="Fujiyama A."/>
            <person name="Inagaki F."/>
            <person name="Takami H."/>
        </authorList>
    </citation>
    <scope>NUCLEOTIDE SEQUENCE</scope>
    <source>
        <strain evidence="1">Expedition CK06-06</strain>
    </source>
</reference>